<name>A0A388LVW8_CHABU</name>
<evidence type="ECO:0000256" key="1">
    <source>
        <dbReference type="ARBA" id="ARBA00004651"/>
    </source>
</evidence>
<evidence type="ECO:0000313" key="9">
    <source>
        <dbReference type="EMBL" id="GBG86477.1"/>
    </source>
</evidence>
<dbReference type="AlphaFoldDB" id="A0A388LVW8"/>
<keyword evidence="10" id="KW-1185">Reference proteome</keyword>
<dbReference type="PANTHER" id="PTHR43486">
    <property type="entry name" value="LIPID II FLIPPASE MURJ-RELATED"/>
    <property type="match status" value="1"/>
</dbReference>
<feature type="transmembrane region" description="Helical" evidence="8">
    <location>
        <begin position="12"/>
        <end position="33"/>
    </location>
</feature>
<keyword evidence="3 8" id="KW-0812">Transmembrane</keyword>
<dbReference type="GO" id="GO:0008360">
    <property type="term" value="P:regulation of cell shape"/>
    <property type="evidence" value="ECO:0007669"/>
    <property type="project" value="UniProtKB-KW"/>
</dbReference>
<keyword evidence="7 8" id="KW-0472">Membrane</keyword>
<sequence>MVRILFERRAFDAAASDLVSSLFVCYVSGSIIYLSRDVLVRVFYALGDGKPPFYTSIIAIAANAILDWIAVRRLGYGAQGLVLATLSVNFLSVIILLGMLSRKLQGLKLADCVRPLCVLTGVAASTAFVTRAVYDSALRLSTLLLAKREISRQILPLMLELTSLGVAAMSGILVFFTIVLSLRLQEIESLLPRRMRRA</sequence>
<dbReference type="PANTHER" id="PTHR43486:SF1">
    <property type="entry name" value="LIPID II FLIPPASE MURJ-RELATED"/>
    <property type="match status" value="1"/>
</dbReference>
<evidence type="ECO:0000256" key="7">
    <source>
        <dbReference type="ARBA" id="ARBA00023136"/>
    </source>
</evidence>
<evidence type="ECO:0000313" key="10">
    <source>
        <dbReference type="Proteomes" id="UP000265515"/>
    </source>
</evidence>
<dbReference type="InterPro" id="IPR004268">
    <property type="entry name" value="MurJ"/>
</dbReference>
<dbReference type="OrthoDB" id="2018828at2759"/>
<evidence type="ECO:0000256" key="5">
    <source>
        <dbReference type="ARBA" id="ARBA00022984"/>
    </source>
</evidence>
<keyword evidence="2" id="KW-1003">Cell membrane</keyword>
<reference evidence="9 10" key="1">
    <citation type="journal article" date="2018" name="Cell">
        <title>The Chara Genome: Secondary Complexity and Implications for Plant Terrestrialization.</title>
        <authorList>
            <person name="Nishiyama T."/>
            <person name="Sakayama H."/>
            <person name="Vries J.D."/>
            <person name="Buschmann H."/>
            <person name="Saint-Marcoux D."/>
            <person name="Ullrich K.K."/>
            <person name="Haas F.B."/>
            <person name="Vanderstraeten L."/>
            <person name="Becker D."/>
            <person name="Lang D."/>
            <person name="Vosolsobe S."/>
            <person name="Rombauts S."/>
            <person name="Wilhelmsson P.K.I."/>
            <person name="Janitza P."/>
            <person name="Kern R."/>
            <person name="Heyl A."/>
            <person name="Rumpler F."/>
            <person name="Villalobos L.I.A.C."/>
            <person name="Clay J.M."/>
            <person name="Skokan R."/>
            <person name="Toyoda A."/>
            <person name="Suzuki Y."/>
            <person name="Kagoshima H."/>
            <person name="Schijlen E."/>
            <person name="Tajeshwar N."/>
            <person name="Catarino B."/>
            <person name="Hetherington A.J."/>
            <person name="Saltykova A."/>
            <person name="Bonnot C."/>
            <person name="Breuninger H."/>
            <person name="Symeonidi A."/>
            <person name="Radhakrishnan G.V."/>
            <person name="Van Nieuwerburgh F."/>
            <person name="Deforce D."/>
            <person name="Chang C."/>
            <person name="Karol K.G."/>
            <person name="Hedrich R."/>
            <person name="Ulvskov P."/>
            <person name="Glockner G."/>
            <person name="Delwiche C.F."/>
            <person name="Petrasek J."/>
            <person name="Van de Peer Y."/>
            <person name="Friml J."/>
            <person name="Beilby M."/>
            <person name="Dolan L."/>
            <person name="Kohara Y."/>
            <person name="Sugano S."/>
            <person name="Fujiyama A."/>
            <person name="Delaux P.-M."/>
            <person name="Quint M."/>
            <person name="TheiBen G."/>
            <person name="Hagemann M."/>
            <person name="Harholt J."/>
            <person name="Dunand C."/>
            <person name="Zachgo S."/>
            <person name="Langdale J."/>
            <person name="Maumus F."/>
            <person name="Straeten D.V.D."/>
            <person name="Gould S.B."/>
            <person name="Rensing S.A."/>
        </authorList>
    </citation>
    <scope>NUCLEOTIDE SEQUENCE [LARGE SCALE GENOMIC DNA]</scope>
    <source>
        <strain evidence="9 10">S276</strain>
    </source>
</reference>
<organism evidence="9 10">
    <name type="scientific">Chara braunii</name>
    <name type="common">Braun's stonewort</name>
    <dbReference type="NCBI Taxonomy" id="69332"/>
    <lineage>
        <taxon>Eukaryota</taxon>
        <taxon>Viridiplantae</taxon>
        <taxon>Streptophyta</taxon>
        <taxon>Charophyceae</taxon>
        <taxon>Charales</taxon>
        <taxon>Characeae</taxon>
        <taxon>Chara</taxon>
    </lineage>
</organism>
<dbReference type="GO" id="GO:0005886">
    <property type="term" value="C:plasma membrane"/>
    <property type="evidence" value="ECO:0007669"/>
    <property type="project" value="UniProtKB-SubCell"/>
</dbReference>
<dbReference type="STRING" id="69332.A0A388LVW8"/>
<comment type="caution">
    <text evidence="9">The sequence shown here is derived from an EMBL/GenBank/DDBJ whole genome shotgun (WGS) entry which is preliminary data.</text>
</comment>
<evidence type="ECO:0000256" key="6">
    <source>
        <dbReference type="ARBA" id="ARBA00022989"/>
    </source>
</evidence>
<dbReference type="Pfam" id="PF03023">
    <property type="entry name" value="MurJ"/>
    <property type="match status" value="1"/>
</dbReference>
<feature type="transmembrane region" description="Helical" evidence="8">
    <location>
        <begin position="81"/>
        <end position="101"/>
    </location>
</feature>
<keyword evidence="5" id="KW-0573">Peptidoglycan synthesis</keyword>
<gene>
    <name evidence="9" type="ORF">CBR_g41472</name>
</gene>
<dbReference type="Proteomes" id="UP000265515">
    <property type="component" value="Unassembled WGS sequence"/>
</dbReference>
<comment type="subcellular location">
    <subcellularLocation>
        <location evidence="1">Cell membrane</location>
        <topology evidence="1">Multi-pass membrane protein</topology>
    </subcellularLocation>
</comment>
<keyword evidence="6 8" id="KW-1133">Transmembrane helix</keyword>
<feature type="transmembrane region" description="Helical" evidence="8">
    <location>
        <begin position="154"/>
        <end position="182"/>
    </location>
</feature>
<dbReference type="EMBL" id="BFEA01000566">
    <property type="protein sequence ID" value="GBG86477.1"/>
    <property type="molecule type" value="Genomic_DNA"/>
</dbReference>
<dbReference type="Gramene" id="GBG86477">
    <property type="protein sequence ID" value="GBG86477"/>
    <property type="gene ID" value="CBR_g41472"/>
</dbReference>
<evidence type="ECO:0000256" key="3">
    <source>
        <dbReference type="ARBA" id="ARBA00022692"/>
    </source>
</evidence>
<evidence type="ECO:0000256" key="2">
    <source>
        <dbReference type="ARBA" id="ARBA00022475"/>
    </source>
</evidence>
<evidence type="ECO:0000256" key="8">
    <source>
        <dbReference type="SAM" id="Phobius"/>
    </source>
</evidence>
<evidence type="ECO:0000256" key="4">
    <source>
        <dbReference type="ARBA" id="ARBA00022960"/>
    </source>
</evidence>
<evidence type="ECO:0008006" key="11">
    <source>
        <dbReference type="Google" id="ProtNLM"/>
    </source>
</evidence>
<proteinExistence type="predicted"/>
<feature type="transmembrane region" description="Helical" evidence="8">
    <location>
        <begin position="113"/>
        <end position="134"/>
    </location>
</feature>
<accession>A0A388LVW8</accession>
<protein>
    <recommendedName>
        <fullName evidence="11">Polysaccharide biosynthesis protein C-terminal domain-containing protein</fullName>
    </recommendedName>
</protein>
<keyword evidence="4" id="KW-0133">Cell shape</keyword>